<comment type="caution">
    <text evidence="2">The sequence shown here is derived from an EMBL/GenBank/DDBJ whole genome shotgun (WGS) entry which is preliminary data.</text>
</comment>
<dbReference type="PIRSF" id="PIRSF012526">
    <property type="entry name" value="CYTH_UCP012526"/>
    <property type="match status" value="1"/>
</dbReference>
<evidence type="ECO:0000313" key="3">
    <source>
        <dbReference type="Proteomes" id="UP001209076"/>
    </source>
</evidence>
<dbReference type="Proteomes" id="UP001209076">
    <property type="component" value="Unassembled WGS sequence"/>
</dbReference>
<evidence type="ECO:0000313" key="2">
    <source>
        <dbReference type="EMBL" id="MCU0105704.1"/>
    </source>
</evidence>
<reference evidence="3" key="1">
    <citation type="submission" date="2023-07" db="EMBL/GenBank/DDBJ databases">
        <title>Novel Mycoplasma species identified in domestic and wild animals.</title>
        <authorList>
            <person name="Volokhov D.V."/>
            <person name="Furtak V.A."/>
            <person name="Zagorodnyaya T.A."/>
        </authorList>
    </citation>
    <scope>NUCLEOTIDE SEQUENCE [LARGE SCALE GENOMIC DNA]</scope>
    <source>
        <strain evidence="3">92-19</strain>
    </source>
</reference>
<feature type="domain" description="CYTH" evidence="1">
    <location>
        <begin position="4"/>
        <end position="182"/>
    </location>
</feature>
<dbReference type="SMART" id="SM01118">
    <property type="entry name" value="CYTH"/>
    <property type="match status" value="1"/>
</dbReference>
<organism evidence="2 3">
    <name type="scientific">Paracholeplasma vituli</name>
    <dbReference type="NCBI Taxonomy" id="69473"/>
    <lineage>
        <taxon>Bacteria</taxon>
        <taxon>Bacillati</taxon>
        <taxon>Mycoplasmatota</taxon>
        <taxon>Mollicutes</taxon>
        <taxon>Acholeplasmatales</taxon>
        <taxon>Acholeplasmataceae</taxon>
        <taxon>Paracholeplasma</taxon>
    </lineage>
</organism>
<dbReference type="InterPro" id="IPR023577">
    <property type="entry name" value="CYTH_domain"/>
</dbReference>
<dbReference type="Gene3D" id="2.40.320.10">
    <property type="entry name" value="Hypothetical Protein Pfu-838710-001"/>
    <property type="match status" value="1"/>
</dbReference>
<evidence type="ECO:0000259" key="1">
    <source>
        <dbReference type="PROSITE" id="PS51707"/>
    </source>
</evidence>
<accession>A0ABT2PXL0</accession>
<proteinExistence type="predicted"/>
<dbReference type="PROSITE" id="PS51707">
    <property type="entry name" value="CYTH"/>
    <property type="match status" value="1"/>
</dbReference>
<dbReference type="Pfam" id="PF01928">
    <property type="entry name" value="CYTH"/>
    <property type="match status" value="1"/>
</dbReference>
<protein>
    <submittedName>
        <fullName evidence="2">CYTH domain-containing protein</fullName>
    </submittedName>
</protein>
<sequence length="182" mass="21811">MKTNVEIEFKTPLTETQYNELIQKFELDNNIFKQTNFYFDSESLFFRKQKTVLRIRRKHNNYFKVTLKSHSDQGAFEQHVLLDEAQALSMIEHGFNTKAYFDIDCDVKLIGSLDNYRVSTPYKDGELFFDKIEYAGKVDYELEYEVDNYELGKKCFEHFLETHNIENRPALRKSERIYQLQP</sequence>
<dbReference type="InterPro" id="IPR033469">
    <property type="entry name" value="CYTH-like_dom_sf"/>
</dbReference>
<dbReference type="SUPFAM" id="SSF55154">
    <property type="entry name" value="CYTH-like phosphatases"/>
    <property type="match status" value="1"/>
</dbReference>
<dbReference type="CDD" id="cd07762">
    <property type="entry name" value="CYTH-like_Pase_1"/>
    <property type="match status" value="1"/>
</dbReference>
<dbReference type="RefSeq" id="WP_262097023.1">
    <property type="nucleotide sequence ID" value="NZ_JAOEGN010000023.1"/>
</dbReference>
<gene>
    <name evidence="2" type="ORF">N7603_08545</name>
</gene>
<name>A0ABT2PXL0_9MOLU</name>
<keyword evidence="3" id="KW-1185">Reference proteome</keyword>
<dbReference type="EMBL" id="JAOEGN010000023">
    <property type="protein sequence ID" value="MCU0105704.1"/>
    <property type="molecule type" value="Genomic_DNA"/>
</dbReference>
<dbReference type="InterPro" id="IPR009195">
    <property type="entry name" value="Uncharacterised_YjbK"/>
</dbReference>